<gene>
    <name evidence="1" type="ORF">SSOG_02527</name>
</gene>
<sequence length="41" mass="4537">LTFQHRAGVSPYTSPYGFARTCVFSKQSLLAGLCGHHQLKE</sequence>
<dbReference type="Proteomes" id="UP000003963">
    <property type="component" value="Unassembled WGS sequence"/>
</dbReference>
<name>D9W9Z9_9ACTN</name>
<protein>
    <submittedName>
        <fullName evidence="1">Uncharacterized protein</fullName>
    </submittedName>
</protein>
<dbReference type="AlphaFoldDB" id="D9W9Z9"/>
<feature type="non-terminal residue" evidence="1">
    <location>
        <position position="1"/>
    </location>
</feature>
<dbReference type="EMBL" id="GG657754">
    <property type="protein sequence ID" value="EFL22813.1"/>
    <property type="molecule type" value="Genomic_DNA"/>
</dbReference>
<dbReference type="HOGENOM" id="CLU_3281919_0_0_11"/>
<evidence type="ECO:0000313" key="1">
    <source>
        <dbReference type="EMBL" id="EFL22813.1"/>
    </source>
</evidence>
<evidence type="ECO:0000313" key="2">
    <source>
        <dbReference type="Proteomes" id="UP000003963"/>
    </source>
</evidence>
<reference evidence="1 2" key="1">
    <citation type="submission" date="2009-02" db="EMBL/GenBank/DDBJ databases">
        <title>Annotation of Streptomyces hygroscopicus strain ATCC 53653.</title>
        <authorList>
            <consortium name="The Broad Institute Genome Sequencing Platform"/>
            <consortium name="Broad Institute Microbial Sequencing Center"/>
            <person name="Fischbach M."/>
            <person name="Godfrey P."/>
            <person name="Ward D."/>
            <person name="Young S."/>
            <person name="Zeng Q."/>
            <person name="Koehrsen M."/>
            <person name="Alvarado L."/>
            <person name="Berlin A.M."/>
            <person name="Bochicchio J."/>
            <person name="Borenstein D."/>
            <person name="Chapman S.B."/>
            <person name="Chen Z."/>
            <person name="Engels R."/>
            <person name="Freedman E."/>
            <person name="Gellesch M."/>
            <person name="Goldberg J."/>
            <person name="Griggs A."/>
            <person name="Gujja S."/>
            <person name="Heilman E.R."/>
            <person name="Heiman D.I."/>
            <person name="Hepburn T.A."/>
            <person name="Howarth C."/>
            <person name="Jen D."/>
            <person name="Larson L."/>
            <person name="Lewis B."/>
            <person name="Mehta T."/>
            <person name="Park D."/>
            <person name="Pearson M."/>
            <person name="Richards J."/>
            <person name="Roberts A."/>
            <person name="Saif S."/>
            <person name="Shea T.D."/>
            <person name="Shenoy N."/>
            <person name="Sisk P."/>
            <person name="Stolte C."/>
            <person name="Sykes S.N."/>
            <person name="Thomson T."/>
            <person name="Walk T."/>
            <person name="White J."/>
            <person name="Yandava C."/>
            <person name="Straight P."/>
            <person name="Clardy J."/>
            <person name="Hung D."/>
            <person name="Kolter R."/>
            <person name="Mekalanos J."/>
            <person name="Walker S."/>
            <person name="Walsh C.T."/>
            <person name="Wieland-Brown L.C."/>
            <person name="Haas B."/>
            <person name="Nusbaum C."/>
            <person name="Birren B."/>
        </authorList>
    </citation>
    <scope>NUCLEOTIDE SEQUENCE [LARGE SCALE GENOMIC DNA]</scope>
    <source>
        <strain evidence="1 2">ATCC 53653</strain>
    </source>
</reference>
<accession>D9W9Z9</accession>
<organism evidence="1 2">
    <name type="scientific">Streptomyces himastatinicus ATCC 53653</name>
    <dbReference type="NCBI Taxonomy" id="457427"/>
    <lineage>
        <taxon>Bacteria</taxon>
        <taxon>Bacillati</taxon>
        <taxon>Actinomycetota</taxon>
        <taxon>Actinomycetes</taxon>
        <taxon>Kitasatosporales</taxon>
        <taxon>Streptomycetaceae</taxon>
        <taxon>Streptomyces</taxon>
        <taxon>Streptomyces violaceusniger group</taxon>
    </lineage>
</organism>
<keyword evidence="2" id="KW-1185">Reference proteome</keyword>
<proteinExistence type="predicted"/>